<evidence type="ECO:0000256" key="1">
    <source>
        <dbReference type="SAM" id="SignalP"/>
    </source>
</evidence>
<feature type="chain" id="PRO_5001464118" description="DUF4424 domain-containing protein" evidence="1">
    <location>
        <begin position="35"/>
        <end position="361"/>
    </location>
</feature>
<dbReference type="Proteomes" id="UP000019849">
    <property type="component" value="Unassembled WGS sequence"/>
</dbReference>
<proteinExistence type="predicted"/>
<dbReference type="RefSeq" id="WP_035022597.1">
    <property type="nucleotide sequence ID" value="NZ_KK073877.1"/>
</dbReference>
<evidence type="ECO:0000313" key="4">
    <source>
        <dbReference type="Proteomes" id="UP000019849"/>
    </source>
</evidence>
<organism evidence="3 4">
    <name type="scientific">Aquamicrobium defluvii</name>
    <dbReference type="NCBI Taxonomy" id="69279"/>
    <lineage>
        <taxon>Bacteria</taxon>
        <taxon>Pseudomonadati</taxon>
        <taxon>Pseudomonadota</taxon>
        <taxon>Alphaproteobacteria</taxon>
        <taxon>Hyphomicrobiales</taxon>
        <taxon>Phyllobacteriaceae</taxon>
        <taxon>Aquamicrobium</taxon>
    </lineage>
</organism>
<dbReference type="HOGENOM" id="CLU_821050_0_0_5"/>
<evidence type="ECO:0000313" key="3">
    <source>
        <dbReference type="EMBL" id="EXL10654.1"/>
    </source>
</evidence>
<dbReference type="Gene3D" id="2.60.40.3680">
    <property type="match status" value="2"/>
</dbReference>
<name>A0A011TG85_9HYPH</name>
<dbReference type="STRING" id="69279.BG36_01925"/>
<dbReference type="InterPro" id="IPR025538">
    <property type="entry name" value="DUF4424"/>
</dbReference>
<comment type="caution">
    <text evidence="3">The sequence shown here is derived from an EMBL/GenBank/DDBJ whole genome shotgun (WGS) entry which is preliminary data.</text>
</comment>
<feature type="signal peptide" evidence="1">
    <location>
        <begin position="1"/>
        <end position="34"/>
    </location>
</feature>
<keyword evidence="1" id="KW-0732">Signal</keyword>
<protein>
    <recommendedName>
        <fullName evidence="2">DUF4424 domain-containing protein</fullName>
    </recommendedName>
</protein>
<gene>
    <name evidence="3" type="ORF">BG36_01925</name>
</gene>
<dbReference type="PATRIC" id="fig|69279.3.peg.388"/>
<dbReference type="Pfam" id="PF14415">
    <property type="entry name" value="DUF4424"/>
    <property type="match status" value="1"/>
</dbReference>
<sequence>MRDFRHKSGMATGAKKLAGLAACMLLATLSPAHANDTTATLSAGGLELTVSTDITMEKEELYLSTKDVRVSYLFRNTSKADIQTRVAFPMPEVPFGPIDNVVLPQPDRDNFVGFTVKVDGEQIRPELHVRALSTPVDDGAAKGTFPQGTDMTEAVRRAGLPVNAGLESWKSTLSAMPEAQRKALVSEGLLYDGDGDASPDSLSPQWSMHETYHWQQTFPAGKAVKVEHHYKPVSGMSFFAGDASDLDTIGATFGKRYCLDQNGLAGIRRLLDKARSASAAGKDGTYVFATETEYVLRTGANWKGPIGDFGMTIDKLFPDAVLSTCADGIVKTGATTFTVERTHFVPEHDVRFVVFRFGEPG</sequence>
<dbReference type="EMBL" id="JENY01000001">
    <property type="protein sequence ID" value="EXL10654.1"/>
    <property type="molecule type" value="Genomic_DNA"/>
</dbReference>
<dbReference type="eggNOG" id="COG3693">
    <property type="taxonomic scope" value="Bacteria"/>
</dbReference>
<reference evidence="3 4" key="1">
    <citation type="submission" date="2014-02" db="EMBL/GenBank/DDBJ databases">
        <title>Aquamicrobium defluvii Genome sequencing.</title>
        <authorList>
            <person name="Wang X."/>
        </authorList>
    </citation>
    <scope>NUCLEOTIDE SEQUENCE [LARGE SCALE GENOMIC DNA]</scope>
    <source>
        <strain evidence="3 4">W13Z1</strain>
    </source>
</reference>
<feature type="domain" description="DUF4424" evidence="2">
    <location>
        <begin position="34"/>
        <end position="351"/>
    </location>
</feature>
<evidence type="ECO:0000259" key="2">
    <source>
        <dbReference type="Pfam" id="PF14415"/>
    </source>
</evidence>
<accession>A0A011TG85</accession>
<dbReference type="AlphaFoldDB" id="A0A011TG85"/>